<accession>A0ABU2ZM62</accession>
<evidence type="ECO:0000256" key="8">
    <source>
        <dbReference type="ARBA" id="ARBA00022840"/>
    </source>
</evidence>
<dbReference type="PANTHER" id="PTHR30580">
    <property type="entry name" value="PRIMOSOMAL PROTEIN N"/>
    <property type="match status" value="1"/>
</dbReference>
<evidence type="ECO:0000256" key="9">
    <source>
        <dbReference type="ARBA" id="ARBA00023125"/>
    </source>
</evidence>
<feature type="binding site" evidence="11">
    <location>
        <position position="470"/>
    </location>
    <ligand>
        <name>Zn(2+)</name>
        <dbReference type="ChEBI" id="CHEBI:29105"/>
        <label>2</label>
    </ligand>
</feature>
<dbReference type="NCBIfam" id="NF004067">
    <property type="entry name" value="PRK05580.1-4"/>
    <property type="match status" value="1"/>
</dbReference>
<dbReference type="SMART" id="SM00487">
    <property type="entry name" value="DEXDc"/>
    <property type="match status" value="1"/>
</dbReference>
<dbReference type="GO" id="GO:0016787">
    <property type="term" value="F:hydrolase activity"/>
    <property type="evidence" value="ECO:0007669"/>
    <property type="project" value="UniProtKB-KW"/>
</dbReference>
<feature type="binding site" evidence="11">
    <location>
        <position position="491"/>
    </location>
    <ligand>
        <name>Zn(2+)</name>
        <dbReference type="ChEBI" id="CHEBI:29105"/>
        <label>1</label>
    </ligand>
</feature>
<feature type="binding site" evidence="11">
    <location>
        <position position="446"/>
    </location>
    <ligand>
        <name>Zn(2+)</name>
        <dbReference type="ChEBI" id="CHEBI:29105"/>
        <label>1</label>
    </ligand>
</feature>
<dbReference type="PANTHER" id="PTHR30580:SF0">
    <property type="entry name" value="PRIMOSOMAL PROTEIN N"/>
    <property type="match status" value="1"/>
</dbReference>
<reference evidence="13 14" key="1">
    <citation type="submission" date="2023-09" db="EMBL/GenBank/DDBJ databases">
        <authorList>
            <person name="Rey-Velasco X."/>
        </authorList>
    </citation>
    <scope>NUCLEOTIDE SEQUENCE [LARGE SCALE GENOMIC DNA]</scope>
    <source>
        <strain evidence="13 14">P117</strain>
    </source>
</reference>
<feature type="binding site" evidence="11">
    <location>
        <position position="473"/>
    </location>
    <ligand>
        <name>Zn(2+)</name>
        <dbReference type="ChEBI" id="CHEBI:29105"/>
        <label>2</label>
    </ligand>
</feature>
<evidence type="ECO:0000256" key="11">
    <source>
        <dbReference type="HAMAP-Rule" id="MF_00983"/>
    </source>
</evidence>
<feature type="binding site" evidence="11">
    <location>
        <position position="443"/>
    </location>
    <ligand>
        <name>Zn(2+)</name>
        <dbReference type="ChEBI" id="CHEBI:29105"/>
        <label>1</label>
    </ligand>
</feature>
<dbReference type="InterPro" id="IPR041236">
    <property type="entry name" value="PriA_C"/>
</dbReference>
<keyword evidence="4 11" id="KW-0547">Nucleotide-binding</keyword>
<dbReference type="SMART" id="SM00490">
    <property type="entry name" value="HELICc"/>
    <property type="match status" value="1"/>
</dbReference>
<dbReference type="SUPFAM" id="SSF52540">
    <property type="entry name" value="P-loop containing nucleoside triphosphate hydrolases"/>
    <property type="match status" value="2"/>
</dbReference>
<evidence type="ECO:0000256" key="1">
    <source>
        <dbReference type="ARBA" id="ARBA00022515"/>
    </source>
</evidence>
<feature type="binding site" evidence="11">
    <location>
        <position position="455"/>
    </location>
    <ligand>
        <name>Zn(2+)</name>
        <dbReference type="ChEBI" id="CHEBI:29105"/>
        <label>2</label>
    </ligand>
</feature>
<comment type="function">
    <text evidence="11">Initiates the restart of stalled replication forks, which reloads the replicative helicase on sites other than the origin of replication. Recognizes and binds to abandoned replication forks and remodels them to uncover a helicase loading site. Promotes assembly of the primosome at these replication forks.</text>
</comment>
<dbReference type="InterPro" id="IPR001650">
    <property type="entry name" value="Helicase_C-like"/>
</dbReference>
<dbReference type="EC" id="5.6.2.4" evidence="11"/>
<dbReference type="HAMAP" id="MF_00983">
    <property type="entry name" value="PriA"/>
    <property type="match status" value="1"/>
</dbReference>
<comment type="subunit">
    <text evidence="11">Component of the replication restart primosome.</text>
</comment>
<comment type="similarity">
    <text evidence="11">Belongs to the helicase family. PriA subfamily.</text>
</comment>
<gene>
    <name evidence="11" type="primary">priA</name>
    <name evidence="13" type="ORF">RM552_00590</name>
</gene>
<name>A0ABU2ZM62_9ALTE</name>
<evidence type="ECO:0000256" key="4">
    <source>
        <dbReference type="ARBA" id="ARBA00022741"/>
    </source>
</evidence>
<dbReference type="Pfam" id="PF00271">
    <property type="entry name" value="Helicase_C"/>
    <property type="match status" value="1"/>
</dbReference>
<evidence type="ECO:0000256" key="10">
    <source>
        <dbReference type="ARBA" id="ARBA00023235"/>
    </source>
</evidence>
<dbReference type="InterPro" id="IPR011545">
    <property type="entry name" value="DEAD/DEAH_box_helicase_dom"/>
</dbReference>
<comment type="cofactor">
    <cofactor evidence="11">
        <name>Zn(2+)</name>
        <dbReference type="ChEBI" id="CHEBI:29105"/>
    </cofactor>
    <text evidence="11">Binds 2 zinc ions per subunit.</text>
</comment>
<evidence type="ECO:0000313" key="14">
    <source>
        <dbReference type="Proteomes" id="UP001253545"/>
    </source>
</evidence>
<dbReference type="PROSITE" id="PS51192">
    <property type="entry name" value="HELICASE_ATP_BIND_1"/>
    <property type="match status" value="1"/>
</dbReference>
<keyword evidence="10 11" id="KW-0413">Isomerase</keyword>
<dbReference type="EMBL" id="JAVRHX010000001">
    <property type="protein sequence ID" value="MDT0593336.1"/>
    <property type="molecule type" value="Genomic_DNA"/>
</dbReference>
<dbReference type="InterPro" id="IPR041222">
    <property type="entry name" value="PriA_3primeBD"/>
</dbReference>
<keyword evidence="1 11" id="KW-0639">Primosome</keyword>
<keyword evidence="5 11" id="KW-0378">Hydrolase</keyword>
<feature type="domain" description="Helicase ATP-binding" evidence="12">
    <location>
        <begin position="218"/>
        <end position="384"/>
    </location>
</feature>
<sequence>MSEPLQHYAKVAMPLPLYTYFDYALNAEQSQQVVIGGRVLVPFGKRKVLGIVVELSNDSTLESTKIKNVLECLDQVALFDATLLKLAQWLAQFYIAPVGEVFATMLPSALNKGASATPAAIYYLTSKQAFSSEDKQRAAQLLARSKQQLNLYERVSEHDLRLSQLKSEFSNTVIKGLQEKNLIELVEKPEPTGQWQQQIVLGSKQRPNPEQSIAIASINQASQFTVFLIEGVTGSGKTEVYLQVIEEKLLLGKQVLLLVPEIGLTPQTVKRFQRRFGDVVAVWHSGLTDAERLKVWQKAKHNQLGIVIGTRSAVFMPFADLGMIIVDEEHDESFKQQDGLRYHARDVAAYRAKQYDISLVLGSASPALETLHNALNKKYRHLQLLQRAGGAAMPVMKLMDLTGLPLQSGIAPAMLVRIEQTLKKGEQVLIFVNRRGYAPALICTECGHVETCNDCDTPFTVHVTTNNLQCHRCGQNKAYNAHSFKPKCSVCSSQSVTTQGVGTEQIQTFLTEQFPSYSCVRIDSDSTRGKRKLNTLFDEINQQKHQLLVGTQIVAKGHHFENVTLALILNVDSYLFSSDFKAPEKLAQLVTQFSGRAGRANKPGEVWLQSYQVSNPLLQDLVNNGYSHFARTLLQERIAAHLPPVSWQACLRVEHIDQKTALAFLVFANSLFSQFKHLRYFGPFPAGVEKKQTRYRYLSVAQADTNQYLNKALEQVRNSLHKHSLSAKVRWAIDIMPADFS</sequence>
<dbReference type="Gene3D" id="3.40.1440.60">
    <property type="entry name" value="PriA, 3(prime) DNA-binding domain"/>
    <property type="match status" value="1"/>
</dbReference>
<proteinExistence type="inferred from homology"/>
<dbReference type="Pfam" id="PF18074">
    <property type="entry name" value="PriA_C"/>
    <property type="match status" value="1"/>
</dbReference>
<dbReference type="Pfam" id="PF17764">
    <property type="entry name" value="PriA_3primeBD"/>
    <property type="match status" value="1"/>
</dbReference>
<keyword evidence="8 11" id="KW-0067">ATP-binding</keyword>
<dbReference type="NCBIfam" id="TIGR00595">
    <property type="entry name" value="priA"/>
    <property type="match status" value="1"/>
</dbReference>
<dbReference type="Pfam" id="PF00270">
    <property type="entry name" value="DEAD"/>
    <property type="match status" value="1"/>
</dbReference>
<evidence type="ECO:0000256" key="6">
    <source>
        <dbReference type="ARBA" id="ARBA00022806"/>
    </source>
</evidence>
<dbReference type="InterPro" id="IPR005259">
    <property type="entry name" value="PriA"/>
</dbReference>
<keyword evidence="9 11" id="KW-0238">DNA-binding</keyword>
<keyword evidence="3 11" id="KW-0479">Metal-binding</keyword>
<dbReference type="InterPro" id="IPR014001">
    <property type="entry name" value="Helicase_ATP-bd"/>
</dbReference>
<comment type="catalytic activity">
    <reaction evidence="11">
        <text>Couples ATP hydrolysis with the unwinding of duplex DNA by translocating in the 3'-5' direction.</text>
        <dbReference type="EC" id="5.6.2.4"/>
    </reaction>
</comment>
<feature type="binding site" evidence="11">
    <location>
        <position position="488"/>
    </location>
    <ligand>
        <name>Zn(2+)</name>
        <dbReference type="ChEBI" id="CHEBI:29105"/>
        <label>1</label>
    </ligand>
</feature>
<keyword evidence="6 11" id="KW-0347">Helicase</keyword>
<dbReference type="CDD" id="cd17929">
    <property type="entry name" value="DEXHc_priA"/>
    <property type="match status" value="1"/>
</dbReference>
<comment type="catalytic activity">
    <reaction evidence="11">
        <text>ATP + H2O = ADP + phosphate + H(+)</text>
        <dbReference type="Rhea" id="RHEA:13065"/>
        <dbReference type="ChEBI" id="CHEBI:15377"/>
        <dbReference type="ChEBI" id="CHEBI:15378"/>
        <dbReference type="ChEBI" id="CHEBI:30616"/>
        <dbReference type="ChEBI" id="CHEBI:43474"/>
        <dbReference type="ChEBI" id="CHEBI:456216"/>
        <dbReference type="EC" id="5.6.2.4"/>
    </reaction>
</comment>
<dbReference type="Proteomes" id="UP001253545">
    <property type="component" value="Unassembled WGS sequence"/>
</dbReference>
<dbReference type="InterPro" id="IPR027417">
    <property type="entry name" value="P-loop_NTPase"/>
</dbReference>
<protein>
    <recommendedName>
        <fullName evidence="11">Replication restart protein PriA</fullName>
    </recommendedName>
    <alternativeName>
        <fullName evidence="11">ATP-dependent DNA helicase PriA</fullName>
        <ecNumber evidence="11">5.6.2.4</ecNumber>
    </alternativeName>
    <alternativeName>
        <fullName evidence="11">DNA 3'-5' helicase PriA</fullName>
    </alternativeName>
</protein>
<evidence type="ECO:0000256" key="5">
    <source>
        <dbReference type="ARBA" id="ARBA00022801"/>
    </source>
</evidence>
<evidence type="ECO:0000259" key="12">
    <source>
        <dbReference type="PROSITE" id="PS51192"/>
    </source>
</evidence>
<keyword evidence="7 11" id="KW-0862">Zinc</keyword>
<evidence type="ECO:0000256" key="7">
    <source>
        <dbReference type="ARBA" id="ARBA00022833"/>
    </source>
</evidence>
<keyword evidence="14" id="KW-1185">Reference proteome</keyword>
<evidence type="ECO:0000313" key="13">
    <source>
        <dbReference type="EMBL" id="MDT0593336.1"/>
    </source>
</evidence>
<organism evidence="13 14">
    <name type="scientific">Glaciecola petra</name>
    <dbReference type="NCBI Taxonomy" id="3075602"/>
    <lineage>
        <taxon>Bacteria</taxon>
        <taxon>Pseudomonadati</taxon>
        <taxon>Pseudomonadota</taxon>
        <taxon>Gammaproteobacteria</taxon>
        <taxon>Alteromonadales</taxon>
        <taxon>Alteromonadaceae</taxon>
        <taxon>Glaciecola</taxon>
    </lineage>
</organism>
<keyword evidence="2 11" id="KW-0235">DNA replication</keyword>
<evidence type="ECO:0000256" key="2">
    <source>
        <dbReference type="ARBA" id="ARBA00022705"/>
    </source>
</evidence>
<feature type="binding site" evidence="11">
    <location>
        <position position="452"/>
    </location>
    <ligand>
        <name>Zn(2+)</name>
        <dbReference type="ChEBI" id="CHEBI:29105"/>
        <label>2</label>
    </ligand>
</feature>
<dbReference type="Gene3D" id="3.40.50.300">
    <property type="entry name" value="P-loop containing nucleotide triphosphate hydrolases"/>
    <property type="match status" value="2"/>
</dbReference>
<evidence type="ECO:0000256" key="3">
    <source>
        <dbReference type="ARBA" id="ARBA00022723"/>
    </source>
</evidence>
<comment type="caution">
    <text evidence="13">The sequence shown here is derived from an EMBL/GenBank/DDBJ whole genome shotgun (WGS) entry which is preliminary data.</text>
</comment>
<dbReference type="RefSeq" id="WP_311366858.1">
    <property type="nucleotide sequence ID" value="NZ_JAVRHX010000001.1"/>
</dbReference>
<dbReference type="InterPro" id="IPR042115">
    <property type="entry name" value="PriA_3primeBD_sf"/>
</dbReference>